<evidence type="ECO:0000313" key="3">
    <source>
        <dbReference type="EMBL" id="CAF1060977.1"/>
    </source>
</evidence>
<dbReference type="EMBL" id="CAJNOE010000220">
    <property type="protein sequence ID" value="CAF1060977.1"/>
    <property type="molecule type" value="Genomic_DNA"/>
</dbReference>
<evidence type="ECO:0000313" key="4">
    <source>
        <dbReference type="EMBL" id="CAF3849188.1"/>
    </source>
</evidence>
<accession>A0A819EFC6</accession>
<dbReference type="EMBL" id="CAJOBB010001380">
    <property type="protein sequence ID" value="CAF3849188.1"/>
    <property type="molecule type" value="Genomic_DNA"/>
</dbReference>
<feature type="transmembrane region" description="Helical" evidence="2">
    <location>
        <begin position="83"/>
        <end position="106"/>
    </location>
</feature>
<keyword evidence="2" id="KW-0812">Transmembrane</keyword>
<dbReference type="Proteomes" id="UP000663860">
    <property type="component" value="Unassembled WGS sequence"/>
</dbReference>
<sequence length="134" mass="15711">MTQGLSESDSTLYSGLWMSTFSTIDLSDEDYYVEFGNYLRYTSSLTVILHEHPFYTKNIQQPIVRTPELIFHGLLFTSLCIELFAFSFLIIKLFVMSVCRWIFYLWKKLRNLCHKSDNSDTSTEESSRFASLSR</sequence>
<gene>
    <name evidence="3" type="ORF">IZO911_LOCUS20874</name>
    <name evidence="4" type="ORF">KXQ929_LOCUS19996</name>
</gene>
<keyword evidence="2" id="KW-0472">Membrane</keyword>
<reference evidence="4" key="1">
    <citation type="submission" date="2021-02" db="EMBL/GenBank/DDBJ databases">
        <authorList>
            <person name="Nowell W R."/>
        </authorList>
    </citation>
    <scope>NUCLEOTIDE SEQUENCE</scope>
</reference>
<evidence type="ECO:0000313" key="5">
    <source>
        <dbReference type="Proteomes" id="UP000663868"/>
    </source>
</evidence>
<proteinExistence type="predicted"/>
<dbReference type="AlphaFoldDB" id="A0A819EFC6"/>
<evidence type="ECO:0000256" key="1">
    <source>
        <dbReference type="SAM" id="MobiDB-lite"/>
    </source>
</evidence>
<protein>
    <submittedName>
        <fullName evidence="4">Uncharacterized protein</fullName>
    </submittedName>
</protein>
<feature type="region of interest" description="Disordered" evidence="1">
    <location>
        <begin position="115"/>
        <end position="134"/>
    </location>
</feature>
<keyword evidence="2" id="KW-1133">Transmembrane helix</keyword>
<dbReference type="Proteomes" id="UP000663868">
    <property type="component" value="Unassembled WGS sequence"/>
</dbReference>
<organism evidence="4 5">
    <name type="scientific">Adineta steineri</name>
    <dbReference type="NCBI Taxonomy" id="433720"/>
    <lineage>
        <taxon>Eukaryota</taxon>
        <taxon>Metazoa</taxon>
        <taxon>Spiralia</taxon>
        <taxon>Gnathifera</taxon>
        <taxon>Rotifera</taxon>
        <taxon>Eurotatoria</taxon>
        <taxon>Bdelloidea</taxon>
        <taxon>Adinetida</taxon>
        <taxon>Adinetidae</taxon>
        <taxon>Adineta</taxon>
    </lineage>
</organism>
<name>A0A819EFC6_9BILA</name>
<evidence type="ECO:0000256" key="2">
    <source>
        <dbReference type="SAM" id="Phobius"/>
    </source>
</evidence>
<comment type="caution">
    <text evidence="4">The sequence shown here is derived from an EMBL/GenBank/DDBJ whole genome shotgun (WGS) entry which is preliminary data.</text>
</comment>